<dbReference type="EMBL" id="MU620904">
    <property type="protein sequence ID" value="KAI8581818.1"/>
    <property type="molecule type" value="Genomic_DNA"/>
</dbReference>
<reference evidence="3" key="2">
    <citation type="journal article" date="2022" name="Proc. Natl. Acad. Sci. U.S.A.">
        <title>Diploid-dominant life cycles characterize the early evolution of Fungi.</title>
        <authorList>
            <person name="Amses K.R."/>
            <person name="Simmons D.R."/>
            <person name="Longcore J.E."/>
            <person name="Mondo S.J."/>
            <person name="Seto K."/>
            <person name="Jeronimo G.H."/>
            <person name="Bonds A.E."/>
            <person name="Quandt C.A."/>
            <person name="Davis W.J."/>
            <person name="Chang Y."/>
            <person name="Federici B.A."/>
            <person name="Kuo A."/>
            <person name="LaButti K."/>
            <person name="Pangilinan J."/>
            <person name="Andreopoulos W."/>
            <person name="Tritt A."/>
            <person name="Riley R."/>
            <person name="Hundley H."/>
            <person name="Johnson J."/>
            <person name="Lipzen A."/>
            <person name="Barry K."/>
            <person name="Lang B.F."/>
            <person name="Cuomo C.A."/>
            <person name="Buchler N.E."/>
            <person name="Grigoriev I.V."/>
            <person name="Spatafora J.W."/>
            <person name="Stajich J.E."/>
            <person name="James T.Y."/>
        </authorList>
    </citation>
    <scope>NUCLEOTIDE SEQUENCE</scope>
    <source>
        <strain evidence="3">AG</strain>
    </source>
</reference>
<dbReference type="RefSeq" id="XP_051446822.1">
    <property type="nucleotide sequence ID" value="XM_051587399.1"/>
</dbReference>
<dbReference type="InterPro" id="IPR044926">
    <property type="entry name" value="RGS_subdomain_2"/>
</dbReference>
<dbReference type="Pfam" id="PF00615">
    <property type="entry name" value="RGS"/>
    <property type="match status" value="1"/>
</dbReference>
<dbReference type="AlphaFoldDB" id="A0AAD5EDC6"/>
<dbReference type="SUPFAM" id="SSF48097">
    <property type="entry name" value="Regulator of G-protein signaling, RGS"/>
    <property type="match status" value="1"/>
</dbReference>
<sequence>MDTSLYEPPITPSSTFTLEDVLKNNTSLAFNNFYLYLQQTYCTENLEFWLAVQRYKHCIVVFFDERKCNQQALAYYEDNEWIPKPVDVDPTIKLKNDQEIHLTESEASLLPQSQTVYFNLLRQKLSQILTTFICVNAPQEINIPCDMREEILYHVRSGNLHPMIFNPACEAVLELMRVNSFIPWLSDIVAREQEQQKKKRNKEAREANRLSISSFRLRRLRSFSSFDSASTFSKGEDDRKQRHKRMFQIIQRISRTLGLASKTTNRPIGLNPPSFESTLLLAPLSLAASTPPQTPVSGDRRSSWIWKR</sequence>
<dbReference type="GeneID" id="75912744"/>
<dbReference type="PANTHER" id="PTHR10845:SF267">
    <property type="entry name" value="REGULATOR OF G PROTEIN SIGNALING DOMAIN PROTEIN (AFU_ORTHOLOGUE AFUA_6G06860)"/>
    <property type="match status" value="1"/>
</dbReference>
<evidence type="ECO:0000313" key="4">
    <source>
        <dbReference type="Proteomes" id="UP001206595"/>
    </source>
</evidence>
<reference evidence="3" key="1">
    <citation type="submission" date="2021-06" db="EMBL/GenBank/DDBJ databases">
        <authorList>
            <consortium name="DOE Joint Genome Institute"/>
            <person name="Mondo S.J."/>
            <person name="Amses K.R."/>
            <person name="Simmons D.R."/>
            <person name="Longcore J.E."/>
            <person name="Seto K."/>
            <person name="Alves G.H."/>
            <person name="Bonds A.E."/>
            <person name="Quandt C.A."/>
            <person name="Davis W.J."/>
            <person name="Chang Y."/>
            <person name="Letcher P.M."/>
            <person name="Powell M.J."/>
            <person name="Kuo A."/>
            <person name="Labutti K."/>
            <person name="Pangilinan J."/>
            <person name="Andreopoulos W."/>
            <person name="Tritt A."/>
            <person name="Riley R."/>
            <person name="Hundley H."/>
            <person name="Johnson J."/>
            <person name="Lipzen A."/>
            <person name="Barry K."/>
            <person name="Berbee M.L."/>
            <person name="Buchler N.E."/>
            <person name="Grigoriev I.V."/>
            <person name="Spatafora J.W."/>
            <person name="Stajich J.E."/>
            <person name="James T.Y."/>
        </authorList>
    </citation>
    <scope>NUCLEOTIDE SEQUENCE</scope>
    <source>
        <strain evidence="3">AG</strain>
    </source>
</reference>
<dbReference type="PROSITE" id="PS50132">
    <property type="entry name" value="RGS"/>
    <property type="match status" value="1"/>
</dbReference>
<protein>
    <recommendedName>
        <fullName evidence="2">RGS domain-containing protein</fullName>
    </recommendedName>
</protein>
<evidence type="ECO:0000313" key="3">
    <source>
        <dbReference type="EMBL" id="KAI8581818.1"/>
    </source>
</evidence>
<keyword evidence="4" id="KW-1185">Reference proteome</keyword>
<evidence type="ECO:0000259" key="2">
    <source>
        <dbReference type="PROSITE" id="PS50132"/>
    </source>
</evidence>
<gene>
    <name evidence="3" type="ORF">K450DRAFT_231299</name>
</gene>
<dbReference type="PANTHER" id="PTHR10845">
    <property type="entry name" value="REGULATOR OF G PROTEIN SIGNALING"/>
    <property type="match status" value="1"/>
</dbReference>
<feature type="region of interest" description="Disordered" evidence="1">
    <location>
        <begin position="289"/>
        <end position="308"/>
    </location>
</feature>
<organism evidence="3 4">
    <name type="scientific">Umbelopsis ramanniana AG</name>
    <dbReference type="NCBI Taxonomy" id="1314678"/>
    <lineage>
        <taxon>Eukaryota</taxon>
        <taxon>Fungi</taxon>
        <taxon>Fungi incertae sedis</taxon>
        <taxon>Mucoromycota</taxon>
        <taxon>Mucoromycotina</taxon>
        <taxon>Umbelopsidomycetes</taxon>
        <taxon>Umbelopsidales</taxon>
        <taxon>Umbelopsidaceae</taxon>
        <taxon>Umbelopsis</taxon>
    </lineage>
</organism>
<dbReference type="SMART" id="SM00315">
    <property type="entry name" value="RGS"/>
    <property type="match status" value="1"/>
</dbReference>
<accession>A0AAD5EDC6</accession>
<dbReference type="CDD" id="cd07440">
    <property type="entry name" value="RGS"/>
    <property type="match status" value="1"/>
</dbReference>
<name>A0AAD5EDC6_UMBRA</name>
<feature type="domain" description="RGS" evidence="2">
    <location>
        <begin position="33"/>
        <end position="187"/>
    </location>
</feature>
<dbReference type="InterPro" id="IPR036305">
    <property type="entry name" value="RGS_sf"/>
</dbReference>
<evidence type="ECO:0000256" key="1">
    <source>
        <dbReference type="SAM" id="MobiDB-lite"/>
    </source>
</evidence>
<dbReference type="InterPro" id="IPR016137">
    <property type="entry name" value="RGS"/>
</dbReference>
<proteinExistence type="predicted"/>
<dbReference type="Proteomes" id="UP001206595">
    <property type="component" value="Unassembled WGS sequence"/>
</dbReference>
<dbReference type="Gene3D" id="1.10.167.10">
    <property type="entry name" value="Regulator of G-protein Signalling 4, domain 2"/>
    <property type="match status" value="1"/>
</dbReference>
<comment type="caution">
    <text evidence="3">The sequence shown here is derived from an EMBL/GenBank/DDBJ whole genome shotgun (WGS) entry which is preliminary data.</text>
</comment>